<accession>A0A930LSJ1</accession>
<sequence>MTEIPVWIKANLISFGAERPGLTLLTKEPTDPSAYQLAFCALPGLYTPSWQGAEPMTYGADPADYGLPTLYSAQAEKPDYTGFANAIRPAAYDIIRNSFATTFSRSLLTSIVNAYAWATASRYFPDEDEAARGRKELRLLQAAGIKLPDDMEWGSRSVVRNQAFTNALSKLKLSAPEPVEGVNDLYTATLTVED</sequence>
<gene>
    <name evidence="1" type="ORF">HXO65_00160</name>
</gene>
<proteinExistence type="predicted"/>
<reference evidence="1" key="1">
    <citation type="submission" date="2020-04" db="EMBL/GenBank/DDBJ databases">
        <title>Deep metagenomics examines the oral microbiome during advanced dental caries in children, revealing novel taxa and co-occurrences with host molecules.</title>
        <authorList>
            <person name="Baker J.L."/>
            <person name="Morton J.T."/>
            <person name="Dinis M."/>
            <person name="Alvarez R."/>
            <person name="Tran N.C."/>
            <person name="Knight R."/>
            <person name="Edlund A."/>
        </authorList>
    </citation>
    <scope>NUCLEOTIDE SEQUENCE</scope>
    <source>
        <strain evidence="1">JCVI_47_bin.3</strain>
    </source>
</reference>
<name>A0A930LSJ1_9MICC</name>
<evidence type="ECO:0000313" key="2">
    <source>
        <dbReference type="Proteomes" id="UP000785653"/>
    </source>
</evidence>
<organism evidence="1 2">
    <name type="scientific">Rothia mucilaginosa</name>
    <dbReference type="NCBI Taxonomy" id="43675"/>
    <lineage>
        <taxon>Bacteria</taxon>
        <taxon>Bacillati</taxon>
        <taxon>Actinomycetota</taxon>
        <taxon>Actinomycetes</taxon>
        <taxon>Micrococcales</taxon>
        <taxon>Micrococcaceae</taxon>
        <taxon>Rothia</taxon>
    </lineage>
</organism>
<evidence type="ECO:0000313" key="1">
    <source>
        <dbReference type="EMBL" id="MBF1672618.1"/>
    </source>
</evidence>
<comment type="caution">
    <text evidence="1">The sequence shown here is derived from an EMBL/GenBank/DDBJ whole genome shotgun (WGS) entry which is preliminary data.</text>
</comment>
<dbReference type="AlphaFoldDB" id="A0A930LSJ1"/>
<protein>
    <submittedName>
        <fullName evidence="1">Uncharacterized protein</fullName>
    </submittedName>
</protein>
<dbReference type="Proteomes" id="UP000785653">
    <property type="component" value="Unassembled WGS sequence"/>
</dbReference>
<dbReference type="EMBL" id="JABZXS010000001">
    <property type="protein sequence ID" value="MBF1672618.1"/>
    <property type="molecule type" value="Genomic_DNA"/>
</dbReference>